<comment type="caution">
    <text evidence="1">The sequence shown here is derived from an EMBL/GenBank/DDBJ whole genome shotgun (WGS) entry which is preliminary data.</text>
</comment>
<accession>A0A426ZZ77</accession>
<organism evidence="1 2">
    <name type="scientific">Ensete ventricosum</name>
    <name type="common">Abyssinian banana</name>
    <name type="synonym">Musa ensete</name>
    <dbReference type="NCBI Taxonomy" id="4639"/>
    <lineage>
        <taxon>Eukaryota</taxon>
        <taxon>Viridiplantae</taxon>
        <taxon>Streptophyta</taxon>
        <taxon>Embryophyta</taxon>
        <taxon>Tracheophyta</taxon>
        <taxon>Spermatophyta</taxon>
        <taxon>Magnoliopsida</taxon>
        <taxon>Liliopsida</taxon>
        <taxon>Zingiberales</taxon>
        <taxon>Musaceae</taxon>
        <taxon>Ensete</taxon>
    </lineage>
</organism>
<dbReference type="Proteomes" id="UP000287651">
    <property type="component" value="Unassembled WGS sequence"/>
</dbReference>
<name>A0A426ZZ77_ENSVE</name>
<proteinExistence type="predicted"/>
<dbReference type="EMBL" id="AMZH03004390">
    <property type="protein sequence ID" value="RRT69297.1"/>
    <property type="molecule type" value="Genomic_DNA"/>
</dbReference>
<evidence type="ECO:0000313" key="2">
    <source>
        <dbReference type="Proteomes" id="UP000287651"/>
    </source>
</evidence>
<feature type="non-terminal residue" evidence="1">
    <location>
        <position position="119"/>
    </location>
</feature>
<gene>
    <name evidence="1" type="ORF">B296_00013754</name>
</gene>
<dbReference type="AlphaFoldDB" id="A0A426ZZ77"/>
<protein>
    <submittedName>
        <fullName evidence="1">Uncharacterized protein</fullName>
    </submittedName>
</protein>
<evidence type="ECO:0000313" key="1">
    <source>
        <dbReference type="EMBL" id="RRT69297.1"/>
    </source>
</evidence>
<reference evidence="1 2" key="1">
    <citation type="journal article" date="2014" name="Agronomy (Basel)">
        <title>A Draft Genome Sequence for Ensete ventricosum, the Drought-Tolerant Tree Against Hunger.</title>
        <authorList>
            <person name="Harrison J."/>
            <person name="Moore K.A."/>
            <person name="Paszkiewicz K."/>
            <person name="Jones T."/>
            <person name="Grant M."/>
            <person name="Ambacheew D."/>
            <person name="Muzemil S."/>
            <person name="Studholme D.J."/>
        </authorList>
    </citation>
    <scope>NUCLEOTIDE SEQUENCE [LARGE SCALE GENOMIC DNA]</scope>
</reference>
<sequence>MAVPPIGAVSTLLPLEISDPPRSLSGCKIDFDCHRSIPGDVSRGRKKKREKKKENLEIRHYSLDPDPRPRASQCFAGTIFVDREEKKTTYLLPARASWGTRASCQGFAERFLLSMREKK</sequence>